<dbReference type="AlphaFoldDB" id="A0AAD1HXD8"/>
<name>A0AAD1HXD8_9MYCO</name>
<keyword evidence="2" id="KW-1133">Transmembrane helix</keyword>
<evidence type="ECO:0000256" key="1">
    <source>
        <dbReference type="SAM" id="MobiDB-lite"/>
    </source>
</evidence>
<feature type="domain" description="Predicted membrane protein YciQ-like C-terminal" evidence="4">
    <location>
        <begin position="300"/>
        <end position="521"/>
    </location>
</feature>
<accession>A0AAD1HXD8</accession>
<dbReference type="Pfam" id="PF09972">
    <property type="entry name" value="DUF2207"/>
    <property type="match status" value="1"/>
</dbReference>
<keyword evidence="6" id="KW-1185">Reference proteome</keyword>
<evidence type="ECO:0000313" key="5">
    <source>
        <dbReference type="EMBL" id="BBX23317.1"/>
    </source>
</evidence>
<dbReference type="RefSeq" id="WP_157997518.1">
    <property type="nucleotide sequence ID" value="NZ_AP022564.1"/>
</dbReference>
<organism evidence="5 6">
    <name type="scientific">Mycolicibacter terrae</name>
    <dbReference type="NCBI Taxonomy" id="1788"/>
    <lineage>
        <taxon>Bacteria</taxon>
        <taxon>Bacillati</taxon>
        <taxon>Actinomycetota</taxon>
        <taxon>Actinomycetes</taxon>
        <taxon>Mycobacteriales</taxon>
        <taxon>Mycobacteriaceae</taxon>
        <taxon>Mycolicibacter</taxon>
    </lineage>
</organism>
<feature type="transmembrane region" description="Helical" evidence="2">
    <location>
        <begin position="416"/>
        <end position="437"/>
    </location>
</feature>
<keyword evidence="2" id="KW-0472">Membrane</keyword>
<dbReference type="Pfam" id="PF20990">
    <property type="entry name" value="DUF2207_C"/>
    <property type="match status" value="1"/>
</dbReference>
<protein>
    <recommendedName>
        <fullName evidence="7">DUF2207 domain-containing protein</fullName>
    </recommendedName>
</protein>
<evidence type="ECO:0000256" key="2">
    <source>
        <dbReference type="SAM" id="Phobius"/>
    </source>
</evidence>
<feature type="transmembrane region" description="Helical" evidence="2">
    <location>
        <begin position="443"/>
        <end position="463"/>
    </location>
</feature>
<feature type="transmembrane region" description="Helical" evidence="2">
    <location>
        <begin position="266"/>
        <end position="285"/>
    </location>
</feature>
<evidence type="ECO:0000259" key="3">
    <source>
        <dbReference type="Pfam" id="PF09972"/>
    </source>
</evidence>
<evidence type="ECO:0000313" key="6">
    <source>
        <dbReference type="Proteomes" id="UP000467636"/>
    </source>
</evidence>
<dbReference type="EMBL" id="AP022564">
    <property type="protein sequence ID" value="BBX23317.1"/>
    <property type="molecule type" value="Genomic_DNA"/>
</dbReference>
<evidence type="ECO:0008006" key="7">
    <source>
        <dbReference type="Google" id="ProtNLM"/>
    </source>
</evidence>
<feature type="domain" description="DUF2207" evidence="3">
    <location>
        <begin position="43"/>
        <end position="238"/>
    </location>
</feature>
<gene>
    <name evidence="5" type="ORF">MTER_27280</name>
</gene>
<dbReference type="InterPro" id="IPR018702">
    <property type="entry name" value="DUF2207"/>
</dbReference>
<feature type="region of interest" description="Disordered" evidence="1">
    <location>
        <begin position="578"/>
        <end position="598"/>
    </location>
</feature>
<dbReference type="Proteomes" id="UP000467636">
    <property type="component" value="Chromosome"/>
</dbReference>
<sequence length="598" mass="62977">MKNAKSLLIASAILIALSGLGLLWPLASGQTDSVTPPNDPGVIRRYAATYRVAADGRLTATERLTVDLPSGRHGIFWYFPVADPSDSHLRIVPAVTGITMNGREVPVDYSWRNGRSVYVARIGDSSTTLAQGTYVYEIDYTIDGVLAKTPSAQGEFPTQAGENRIAADSSFYWNAVGFWEMPIRDAQTVIELPVRSGLVQCAASTDGSIPCAIEGAGSERITVTAGNLAPRNPVTVRVDLPMTLPARTTLPWPARFDGILGRSTRMAGVVAALTVLAALAGYLWVRRSRETPPGLPVTYVPPDGLGPAQTVYIVKETVGEHALVATLLHMAERKLVELERISSKKWAVTGTGTSAEWANVDPVTREVGETLGITESGGRVVTGGKRVGEKLANAAKTVKSATRSWSRTGGLSRYEAVAIIGRVLVCICILVAVVRFWGYPTMWGLPFAVFAIAGVWLFATGAGTRRTAAGRQLWSRAGGFERLLSTPSSEDRFDFAARKDLFMAYIPYAVAFGVADKWAAKYRTATGQEPPEVPWYPATQAGGAAGLYSGTALAGLGAAIAASISAYQASQSSSSGSGGFSSGGGGFGGGGGSGGGSW</sequence>
<reference evidence="5 6" key="1">
    <citation type="journal article" date="2019" name="Emerg. Microbes Infect.">
        <title>Comprehensive subspecies identification of 175 nontuberculous mycobacteria species based on 7547 genomic profiles.</title>
        <authorList>
            <person name="Matsumoto Y."/>
            <person name="Kinjo T."/>
            <person name="Motooka D."/>
            <person name="Nabeya D."/>
            <person name="Jung N."/>
            <person name="Uechi K."/>
            <person name="Horii T."/>
            <person name="Iida T."/>
            <person name="Fujita J."/>
            <person name="Nakamura S."/>
        </authorList>
    </citation>
    <scope>NUCLEOTIDE SEQUENCE [LARGE SCALE GENOMIC DNA]</scope>
    <source>
        <strain evidence="5 6">JCM 12143</strain>
    </source>
</reference>
<dbReference type="InterPro" id="IPR048389">
    <property type="entry name" value="YciQ-like_C"/>
</dbReference>
<proteinExistence type="predicted"/>
<evidence type="ECO:0000259" key="4">
    <source>
        <dbReference type="Pfam" id="PF20990"/>
    </source>
</evidence>
<keyword evidence="2" id="KW-0812">Transmembrane</keyword>